<dbReference type="OrthoDB" id="9789139at2"/>
<sequence length="199" mass="23327">MKKCRRCQEEFGFEPRPITFGNPTAKIMHISQAPGRKVHEIGRPFSDLSGKTLRQDWYQISDEQFYNPDNFYFTTVGHCFPGKSLRGNYDRKPPKICYDLWTSKEIELMKECELYLVVGSEAASRLFPKRKLSDLVYEDLSLNGKPCYVLPHPSPLNRIWMKNNPEFTEKRLAEIRKKIHEILKLDDSKMDTDMVDSDQ</sequence>
<dbReference type="AlphaFoldDB" id="A0A1U7NCK0"/>
<dbReference type="EMBL" id="MPJW01000284">
    <property type="protein sequence ID" value="OLU36273.1"/>
    <property type="molecule type" value="Genomic_DNA"/>
</dbReference>
<dbReference type="PANTHER" id="PTHR42160:SF1">
    <property type="entry name" value="URACIL-DNA GLYCOSYLASE SUPERFAMILY PROTEIN"/>
    <property type="match status" value="1"/>
</dbReference>
<evidence type="ECO:0000313" key="3">
    <source>
        <dbReference type="Proteomes" id="UP000186341"/>
    </source>
</evidence>
<evidence type="ECO:0000259" key="1">
    <source>
        <dbReference type="SMART" id="SM00986"/>
    </source>
</evidence>
<dbReference type="SUPFAM" id="SSF52141">
    <property type="entry name" value="Uracil-DNA glycosylase-like"/>
    <property type="match status" value="1"/>
</dbReference>
<dbReference type="InterPro" id="IPR036895">
    <property type="entry name" value="Uracil-DNA_glycosylase-like_sf"/>
</dbReference>
<name>A0A1U7NCK0_9FIRM</name>
<organism evidence="2 3">
    <name type="scientific">Ileibacterium valens</name>
    <dbReference type="NCBI Taxonomy" id="1862668"/>
    <lineage>
        <taxon>Bacteria</taxon>
        <taxon>Bacillati</taxon>
        <taxon>Bacillota</taxon>
        <taxon>Erysipelotrichia</taxon>
        <taxon>Erysipelotrichales</taxon>
        <taxon>Erysipelotrichaceae</taxon>
        <taxon>Ileibacterium</taxon>
    </lineage>
</organism>
<dbReference type="Proteomes" id="UP000186341">
    <property type="component" value="Unassembled WGS sequence"/>
</dbReference>
<dbReference type="InterPro" id="IPR005122">
    <property type="entry name" value="Uracil-DNA_glycosylase-like"/>
</dbReference>
<dbReference type="SMART" id="SM00987">
    <property type="entry name" value="UreE_C"/>
    <property type="match status" value="1"/>
</dbReference>
<feature type="domain" description="Uracil-DNA glycosylase-like" evidence="1">
    <location>
        <begin position="18"/>
        <end position="176"/>
    </location>
</feature>
<keyword evidence="3" id="KW-1185">Reference proteome</keyword>
<reference evidence="2 3" key="1">
    <citation type="submission" date="2016-11" db="EMBL/GenBank/DDBJ databases">
        <title>Description of two novel members of the family Erysipelotrichaceae: Ileibacterium lipovorans gen. nov., sp. nov. and Dubosiella newyorkensis, gen. nov., sp. nov.</title>
        <authorList>
            <person name="Cox L.M."/>
            <person name="Sohn J."/>
            <person name="Tyrrell K.L."/>
            <person name="Citron D.M."/>
            <person name="Lawson P.A."/>
            <person name="Patel N.B."/>
            <person name="Iizumi T."/>
            <person name="Perez-Perez G.I."/>
            <person name="Goldstein E.J."/>
            <person name="Blaser M.J."/>
        </authorList>
    </citation>
    <scope>NUCLEOTIDE SEQUENCE [LARGE SCALE GENOMIC DNA]</scope>
    <source>
        <strain evidence="2 3">NYU-BL-A3</strain>
    </source>
</reference>
<dbReference type="CDD" id="cd10033">
    <property type="entry name" value="UDG_like"/>
    <property type="match status" value="1"/>
</dbReference>
<evidence type="ECO:0000313" key="2">
    <source>
        <dbReference type="EMBL" id="OLU36273.1"/>
    </source>
</evidence>
<gene>
    <name evidence="2" type="ORF">BO222_12710</name>
</gene>
<dbReference type="SMART" id="SM00986">
    <property type="entry name" value="UDG"/>
    <property type="match status" value="1"/>
</dbReference>
<dbReference type="Gene3D" id="3.40.470.10">
    <property type="entry name" value="Uracil-DNA glycosylase-like domain"/>
    <property type="match status" value="1"/>
</dbReference>
<protein>
    <submittedName>
        <fullName evidence="2">Uracil-DNA glycosylase</fullName>
    </submittedName>
</protein>
<dbReference type="Pfam" id="PF03167">
    <property type="entry name" value="UDG"/>
    <property type="match status" value="1"/>
</dbReference>
<dbReference type="PANTHER" id="PTHR42160">
    <property type="entry name" value="URACIL-DNA GLYCOSYLASE SUPERFAMILY PROTEIN"/>
    <property type="match status" value="1"/>
</dbReference>
<comment type="caution">
    <text evidence="2">The sequence shown here is derived from an EMBL/GenBank/DDBJ whole genome shotgun (WGS) entry which is preliminary data.</text>
</comment>
<dbReference type="InterPro" id="IPR047124">
    <property type="entry name" value="HI_0220.2"/>
</dbReference>
<proteinExistence type="predicted"/>
<accession>A0A1U7NCK0</accession>